<organism evidence="6 7">
    <name type="scientific">Georgenia halotolerans</name>
    <dbReference type="NCBI Taxonomy" id="3028317"/>
    <lineage>
        <taxon>Bacteria</taxon>
        <taxon>Bacillati</taxon>
        <taxon>Actinomycetota</taxon>
        <taxon>Actinomycetes</taxon>
        <taxon>Micrococcales</taxon>
        <taxon>Bogoriellaceae</taxon>
        <taxon>Georgenia</taxon>
    </lineage>
</organism>
<gene>
    <name evidence="6" type="ORF">PU560_05400</name>
</gene>
<evidence type="ECO:0000256" key="1">
    <source>
        <dbReference type="ARBA" id="ARBA00022723"/>
    </source>
</evidence>
<evidence type="ECO:0000256" key="2">
    <source>
        <dbReference type="ARBA" id="ARBA00022771"/>
    </source>
</evidence>
<feature type="zinc finger region" description="dksA C4-type" evidence="4">
    <location>
        <begin position="94"/>
        <end position="118"/>
    </location>
</feature>
<reference evidence="6" key="1">
    <citation type="submission" date="2023-02" db="EMBL/GenBank/DDBJ databases">
        <title>Georgenia sp.10Sc9-8, isolated from a soil sample collected from the Taklamakan desert.</title>
        <authorList>
            <person name="Liu S."/>
        </authorList>
    </citation>
    <scope>NUCLEOTIDE SEQUENCE</scope>
    <source>
        <strain evidence="6">10Sc9-8</strain>
    </source>
</reference>
<protein>
    <submittedName>
        <fullName evidence="6">TraR/DksA C4-type zinc finger protein</fullName>
    </submittedName>
</protein>
<keyword evidence="2" id="KW-0863">Zinc-finger</keyword>
<dbReference type="PANTHER" id="PTHR33823">
    <property type="entry name" value="RNA POLYMERASE-BINDING TRANSCRIPTION FACTOR DKSA-RELATED"/>
    <property type="match status" value="1"/>
</dbReference>
<proteinExistence type="predicted"/>
<comment type="caution">
    <text evidence="6">The sequence shown here is derived from an EMBL/GenBank/DDBJ whole genome shotgun (WGS) entry which is preliminary data.</text>
</comment>
<accession>A0ABT5TV27</accession>
<sequence length="120" mass="12857">MAEQEPDVGTTVVRQRLKEELAAARSRLAALSASRAEVVAASTDANVDDEHDPEGATLGFERAQLRALTVRTQERLTAVEHALARLAAGTYGRCARCGEQIAPARLSVRPTATTCVRCAR</sequence>
<dbReference type="EMBL" id="JARACI010000708">
    <property type="protein sequence ID" value="MDD9205905.1"/>
    <property type="molecule type" value="Genomic_DNA"/>
</dbReference>
<keyword evidence="7" id="KW-1185">Reference proteome</keyword>
<evidence type="ECO:0000259" key="5">
    <source>
        <dbReference type="Pfam" id="PF01258"/>
    </source>
</evidence>
<evidence type="ECO:0000256" key="3">
    <source>
        <dbReference type="ARBA" id="ARBA00022833"/>
    </source>
</evidence>
<keyword evidence="3" id="KW-0862">Zinc</keyword>
<dbReference type="Gene3D" id="1.20.120.910">
    <property type="entry name" value="DksA, coiled-coil domain"/>
    <property type="match status" value="1"/>
</dbReference>
<name>A0ABT5TV27_9MICO</name>
<dbReference type="PROSITE" id="PS51128">
    <property type="entry name" value="ZF_DKSA_2"/>
    <property type="match status" value="1"/>
</dbReference>
<feature type="domain" description="Zinc finger DksA/TraR C4-type" evidence="5">
    <location>
        <begin position="89"/>
        <end position="120"/>
    </location>
</feature>
<evidence type="ECO:0000313" key="7">
    <source>
        <dbReference type="Proteomes" id="UP001165561"/>
    </source>
</evidence>
<dbReference type="InterPro" id="IPR000962">
    <property type="entry name" value="Znf_DskA_TraR"/>
</dbReference>
<dbReference type="PANTHER" id="PTHR33823:SF4">
    <property type="entry name" value="GENERAL STRESS PROTEIN 16O"/>
    <property type="match status" value="1"/>
</dbReference>
<evidence type="ECO:0000313" key="6">
    <source>
        <dbReference type="EMBL" id="MDD9205905.1"/>
    </source>
</evidence>
<dbReference type="Pfam" id="PF01258">
    <property type="entry name" value="zf-dskA_traR"/>
    <property type="match status" value="1"/>
</dbReference>
<keyword evidence="1" id="KW-0479">Metal-binding</keyword>
<dbReference type="SUPFAM" id="SSF57716">
    <property type="entry name" value="Glucocorticoid receptor-like (DNA-binding domain)"/>
    <property type="match status" value="1"/>
</dbReference>
<evidence type="ECO:0000256" key="4">
    <source>
        <dbReference type="PROSITE-ProRule" id="PRU00510"/>
    </source>
</evidence>
<dbReference type="Proteomes" id="UP001165561">
    <property type="component" value="Unassembled WGS sequence"/>
</dbReference>